<dbReference type="PANTHER" id="PTHR43214:SF43">
    <property type="entry name" value="TWO-COMPONENT RESPONSE REGULATOR"/>
    <property type="match status" value="1"/>
</dbReference>
<feature type="domain" description="HTH luxR-type" evidence="4">
    <location>
        <begin position="156"/>
        <end position="221"/>
    </location>
</feature>
<keyword evidence="7" id="KW-1185">Reference proteome</keyword>
<dbReference type="Pfam" id="PF00072">
    <property type="entry name" value="Response_reg"/>
    <property type="match status" value="1"/>
</dbReference>
<evidence type="ECO:0000259" key="4">
    <source>
        <dbReference type="PROSITE" id="PS50043"/>
    </source>
</evidence>
<dbReference type="InterPro" id="IPR000792">
    <property type="entry name" value="Tscrpt_reg_LuxR_C"/>
</dbReference>
<dbReference type="InterPro" id="IPR058245">
    <property type="entry name" value="NreC/VraR/RcsB-like_REC"/>
</dbReference>
<gene>
    <name evidence="6" type="ORF">ETSY2_00355</name>
</gene>
<dbReference type="PROSITE" id="PS50043">
    <property type="entry name" value="HTH_LUXR_2"/>
    <property type="match status" value="1"/>
</dbReference>
<dbReference type="GO" id="GO:0003677">
    <property type="term" value="F:DNA binding"/>
    <property type="evidence" value="ECO:0007669"/>
    <property type="project" value="UniProtKB-KW"/>
</dbReference>
<dbReference type="GO" id="GO:0000160">
    <property type="term" value="P:phosphorelay signal transduction system"/>
    <property type="evidence" value="ECO:0007669"/>
    <property type="project" value="InterPro"/>
</dbReference>
<dbReference type="EMBL" id="AZHX01000011">
    <property type="protein sequence ID" value="ETX09299.1"/>
    <property type="molecule type" value="Genomic_DNA"/>
</dbReference>
<dbReference type="Gene3D" id="3.40.50.2300">
    <property type="match status" value="1"/>
</dbReference>
<evidence type="ECO:0000259" key="5">
    <source>
        <dbReference type="PROSITE" id="PS50110"/>
    </source>
</evidence>
<dbReference type="InterPro" id="IPR016032">
    <property type="entry name" value="Sig_transdc_resp-reg_C-effctor"/>
</dbReference>
<dbReference type="Proteomes" id="UP000019140">
    <property type="component" value="Unassembled WGS sequence"/>
</dbReference>
<name>W4MG81_9BACT</name>
<dbReference type="GO" id="GO:0006355">
    <property type="term" value="P:regulation of DNA-templated transcription"/>
    <property type="evidence" value="ECO:0007669"/>
    <property type="project" value="InterPro"/>
</dbReference>
<organism evidence="6 7">
    <name type="scientific">Candidatus Entotheonella gemina</name>
    <dbReference type="NCBI Taxonomy" id="1429439"/>
    <lineage>
        <taxon>Bacteria</taxon>
        <taxon>Pseudomonadati</taxon>
        <taxon>Nitrospinota/Tectimicrobiota group</taxon>
        <taxon>Candidatus Tectimicrobiota</taxon>
        <taxon>Candidatus Entotheonellia</taxon>
        <taxon>Candidatus Entotheonellales</taxon>
        <taxon>Candidatus Entotheonellaceae</taxon>
        <taxon>Candidatus Entotheonella</taxon>
    </lineage>
</organism>
<sequence length="224" mass="24274">MTTLDANATKIRILLVDDHPMVRTGLQSMLHTDPELMVVGEADTAADAAAQAQTLQPEVILLDIHLPDTDGITALKRIKSAAPQARVLIVTINDHDGYIRQALQAGATGYILKGVRRQQLIDAVRAVVRKQATPIPFLFSQTPLSTDLATQEIARGMTPVPQLNSVDCELLSLLAEGHNNKAIAVKMKCSLSTVKKNLQRLFQVLDVSDRSQAVAVAFRAGLIK</sequence>
<proteinExistence type="predicted"/>
<evidence type="ECO:0008006" key="8">
    <source>
        <dbReference type="Google" id="ProtNLM"/>
    </source>
</evidence>
<protein>
    <recommendedName>
        <fullName evidence="8">LuxR family transcriptional regulator</fullName>
    </recommendedName>
</protein>
<dbReference type="PROSITE" id="PS50110">
    <property type="entry name" value="RESPONSE_REGULATORY"/>
    <property type="match status" value="1"/>
</dbReference>
<dbReference type="SUPFAM" id="SSF52172">
    <property type="entry name" value="CheY-like"/>
    <property type="match status" value="1"/>
</dbReference>
<feature type="modified residue" description="4-aspartylphosphate" evidence="3">
    <location>
        <position position="63"/>
    </location>
</feature>
<evidence type="ECO:0000256" key="3">
    <source>
        <dbReference type="PROSITE-ProRule" id="PRU00169"/>
    </source>
</evidence>
<dbReference type="CDD" id="cd06170">
    <property type="entry name" value="LuxR_C_like"/>
    <property type="match status" value="1"/>
</dbReference>
<evidence type="ECO:0000256" key="2">
    <source>
        <dbReference type="ARBA" id="ARBA00023125"/>
    </source>
</evidence>
<dbReference type="AlphaFoldDB" id="W4MG81"/>
<dbReference type="PANTHER" id="PTHR43214">
    <property type="entry name" value="TWO-COMPONENT RESPONSE REGULATOR"/>
    <property type="match status" value="1"/>
</dbReference>
<evidence type="ECO:0000313" key="6">
    <source>
        <dbReference type="EMBL" id="ETX09299.1"/>
    </source>
</evidence>
<dbReference type="SMART" id="SM00448">
    <property type="entry name" value="REC"/>
    <property type="match status" value="1"/>
</dbReference>
<dbReference type="Pfam" id="PF00196">
    <property type="entry name" value="GerE"/>
    <property type="match status" value="1"/>
</dbReference>
<keyword evidence="2" id="KW-0238">DNA-binding</keyword>
<dbReference type="InterPro" id="IPR039420">
    <property type="entry name" value="WalR-like"/>
</dbReference>
<dbReference type="SUPFAM" id="SSF46894">
    <property type="entry name" value="C-terminal effector domain of the bipartite response regulators"/>
    <property type="match status" value="1"/>
</dbReference>
<evidence type="ECO:0000313" key="7">
    <source>
        <dbReference type="Proteomes" id="UP000019140"/>
    </source>
</evidence>
<feature type="domain" description="Response regulatory" evidence="5">
    <location>
        <begin position="12"/>
        <end position="128"/>
    </location>
</feature>
<reference evidence="6 7" key="1">
    <citation type="journal article" date="2014" name="Nature">
        <title>An environmental bacterial taxon with a large and distinct metabolic repertoire.</title>
        <authorList>
            <person name="Wilson M.C."/>
            <person name="Mori T."/>
            <person name="Ruckert C."/>
            <person name="Uria A.R."/>
            <person name="Helf M.J."/>
            <person name="Takada K."/>
            <person name="Gernert C."/>
            <person name="Steffens U.A."/>
            <person name="Heycke N."/>
            <person name="Schmitt S."/>
            <person name="Rinke C."/>
            <person name="Helfrich E.J."/>
            <person name="Brachmann A.O."/>
            <person name="Gurgui C."/>
            <person name="Wakimoto T."/>
            <person name="Kracht M."/>
            <person name="Crusemann M."/>
            <person name="Hentschel U."/>
            <person name="Abe I."/>
            <person name="Matsunaga S."/>
            <person name="Kalinowski J."/>
            <person name="Takeyama H."/>
            <person name="Piel J."/>
        </authorList>
    </citation>
    <scope>NUCLEOTIDE SEQUENCE [LARGE SCALE GENOMIC DNA]</scope>
    <source>
        <strain evidence="7">TSY2</strain>
    </source>
</reference>
<dbReference type="HOGENOM" id="CLU_000445_90_10_7"/>
<dbReference type="CDD" id="cd17535">
    <property type="entry name" value="REC_NarL-like"/>
    <property type="match status" value="1"/>
</dbReference>
<evidence type="ECO:0000256" key="1">
    <source>
        <dbReference type="ARBA" id="ARBA00022553"/>
    </source>
</evidence>
<accession>W4MG81</accession>
<dbReference type="InterPro" id="IPR001789">
    <property type="entry name" value="Sig_transdc_resp-reg_receiver"/>
</dbReference>
<comment type="caution">
    <text evidence="6">The sequence shown here is derived from an EMBL/GenBank/DDBJ whole genome shotgun (WGS) entry which is preliminary data.</text>
</comment>
<keyword evidence="1 3" id="KW-0597">Phosphoprotein</keyword>
<dbReference type="InterPro" id="IPR011006">
    <property type="entry name" value="CheY-like_superfamily"/>
</dbReference>
<dbReference type="SMART" id="SM00421">
    <property type="entry name" value="HTH_LUXR"/>
    <property type="match status" value="1"/>
</dbReference>